<sequence length="125" mass="14123">MSTTIYISEEDLVENIQARFAAVYPFLSIEFFHMPHGEGEPSLPSDHIPGSTPIDDIRIVHAFGWLDISGNKPVAQVEKEFYELFGLSVQVFRQARHGKLETTRTDHLTLEVQNELGKKTRGIAL</sequence>
<evidence type="ECO:0000313" key="1">
    <source>
        <dbReference type="EMBL" id="SCC61093.1"/>
    </source>
</evidence>
<gene>
    <name evidence="1" type="ORF">GA0116948_11859</name>
</gene>
<reference evidence="1 2" key="1">
    <citation type="submission" date="2016-08" db="EMBL/GenBank/DDBJ databases">
        <authorList>
            <person name="Seilhamer J.J."/>
        </authorList>
    </citation>
    <scope>NUCLEOTIDE SEQUENCE [LARGE SCALE GENOMIC DNA]</scope>
    <source>
        <strain evidence="1 2">A37T2</strain>
    </source>
</reference>
<protein>
    <submittedName>
        <fullName evidence="1">Uncharacterized protein</fullName>
    </submittedName>
</protein>
<dbReference type="RefSeq" id="WP_123891842.1">
    <property type="nucleotide sequence ID" value="NZ_FMAR01000018.1"/>
</dbReference>
<keyword evidence="2" id="KW-1185">Reference proteome</keyword>
<proteinExistence type="predicted"/>
<dbReference type="EMBL" id="FMAR01000018">
    <property type="protein sequence ID" value="SCC61093.1"/>
    <property type="molecule type" value="Genomic_DNA"/>
</dbReference>
<dbReference type="AlphaFoldDB" id="A0A1C4FZG2"/>
<dbReference type="OrthoDB" id="959050at2"/>
<organism evidence="1 2">
    <name type="scientific">Chitinophaga costaii</name>
    <dbReference type="NCBI Taxonomy" id="1335309"/>
    <lineage>
        <taxon>Bacteria</taxon>
        <taxon>Pseudomonadati</taxon>
        <taxon>Bacteroidota</taxon>
        <taxon>Chitinophagia</taxon>
        <taxon>Chitinophagales</taxon>
        <taxon>Chitinophagaceae</taxon>
        <taxon>Chitinophaga</taxon>
    </lineage>
</organism>
<evidence type="ECO:0000313" key="2">
    <source>
        <dbReference type="Proteomes" id="UP000242818"/>
    </source>
</evidence>
<name>A0A1C4FZG2_9BACT</name>
<dbReference type="Proteomes" id="UP000242818">
    <property type="component" value="Unassembled WGS sequence"/>
</dbReference>
<accession>A0A1C4FZG2</accession>